<protein>
    <recommendedName>
        <fullName evidence="10">Pyridoxal 5'-phosphate synthase subunit PdxT</fullName>
        <ecNumber evidence="10">4.3.3.6</ecNumber>
    </recommendedName>
    <alternativeName>
        <fullName evidence="10">Pdx2</fullName>
    </alternativeName>
    <alternativeName>
        <fullName evidence="10">Pyridoxal 5'-phosphate synthase glutaminase subunit</fullName>
        <ecNumber evidence="10">3.5.1.2</ecNumber>
    </alternativeName>
</protein>
<comment type="pathway">
    <text evidence="10">Cofactor biosynthesis; pyridoxal 5'-phosphate biosynthesis.</text>
</comment>
<dbReference type="InterPro" id="IPR021196">
    <property type="entry name" value="PdxT/SNO_CS"/>
</dbReference>
<sequence length="191" mass="21364">MRIGVLAMQGAFREHKWAIERLGEEAVEVRLPHHLKDVDGIIIPGGESTTIGKLLNRYKLMEPIKELAAKGIPIMGTCAGMILLAKDIIGSEQPRLGFMDISVVRNGFGRQVESFEVDLDINAIGRVPFHAVFIRAPYVKNMEPQVGILAQVEEKVVMARQGNFLACAFHPELTEDDRVHSYFLKMVKENL</sequence>
<dbReference type="PIRSF" id="PIRSF005639">
    <property type="entry name" value="Glut_amidoT_SNO"/>
    <property type="match status" value="1"/>
</dbReference>
<accession>A0AAU0UJW5</accession>
<feature type="active site" description="Charge relay system" evidence="10 11">
    <location>
        <position position="170"/>
    </location>
</feature>
<evidence type="ECO:0000256" key="5">
    <source>
        <dbReference type="ARBA" id="ARBA00023239"/>
    </source>
</evidence>
<dbReference type="EC" id="4.3.3.6" evidence="10"/>
<dbReference type="InterPro" id="IPR002161">
    <property type="entry name" value="PdxT/SNO"/>
</dbReference>
<evidence type="ECO:0000256" key="6">
    <source>
        <dbReference type="ARBA" id="ARBA00047992"/>
    </source>
</evidence>
<name>A0AAU0UJW5_9FIRM</name>
<feature type="binding site" evidence="10 12">
    <location>
        <position position="105"/>
    </location>
    <ligand>
        <name>L-glutamine</name>
        <dbReference type="ChEBI" id="CHEBI:58359"/>
    </ligand>
</feature>
<comment type="similarity">
    <text evidence="1 10">Belongs to the glutaminase PdxT/SNO family.</text>
</comment>
<evidence type="ECO:0000313" key="13">
    <source>
        <dbReference type="EMBL" id="WRO20535.1"/>
    </source>
</evidence>
<reference evidence="13 14" key="1">
    <citation type="submission" date="2023-04" db="EMBL/GenBank/DDBJ databases">
        <authorList>
            <person name="Hsu D."/>
        </authorList>
    </citation>
    <scope>NUCLEOTIDE SEQUENCE [LARGE SCALE GENOMIC DNA]</scope>
    <source>
        <strain evidence="13 14">MK1</strain>
    </source>
</reference>
<dbReference type="AlphaFoldDB" id="A0AAU0UJW5"/>
<dbReference type="Pfam" id="PF01174">
    <property type="entry name" value="SNO"/>
    <property type="match status" value="1"/>
</dbReference>
<dbReference type="FunFam" id="3.40.50.880:FF:000010">
    <property type="entry name" value="uncharacterized protein LOC100176842 isoform X2"/>
    <property type="match status" value="1"/>
</dbReference>
<dbReference type="PANTHER" id="PTHR31559">
    <property type="entry name" value="PYRIDOXAL 5'-PHOSPHATE SYNTHASE SUBUNIT SNO"/>
    <property type="match status" value="1"/>
</dbReference>
<feature type="active site" description="Charge relay system" evidence="10 11">
    <location>
        <position position="172"/>
    </location>
</feature>
<dbReference type="GO" id="GO:0004359">
    <property type="term" value="F:glutaminase activity"/>
    <property type="evidence" value="ECO:0007669"/>
    <property type="project" value="UniProtKB-UniRule"/>
</dbReference>
<keyword evidence="3 10" id="KW-0663">Pyridoxal phosphate</keyword>
<evidence type="ECO:0000256" key="1">
    <source>
        <dbReference type="ARBA" id="ARBA00008345"/>
    </source>
</evidence>
<dbReference type="GO" id="GO:0005829">
    <property type="term" value="C:cytosol"/>
    <property type="evidence" value="ECO:0007669"/>
    <property type="project" value="TreeGrafter"/>
</dbReference>
<dbReference type="KEGG" id="dbc:MFMK1_000317"/>
<comment type="function">
    <text evidence="8 10">Catalyzes the hydrolysis of glutamine to glutamate and ammonia as part of the biosynthesis of pyridoxal 5'-phosphate. The resulting ammonia molecule is channeled to the active site of PdxS.</text>
</comment>
<dbReference type="SUPFAM" id="SSF52317">
    <property type="entry name" value="Class I glutamine amidotransferase-like"/>
    <property type="match status" value="1"/>
</dbReference>
<gene>
    <name evidence="10 13" type="primary">pdxT</name>
    <name evidence="13" type="ORF">MFMK1_000317</name>
</gene>
<dbReference type="CDD" id="cd01749">
    <property type="entry name" value="GATase1_PB"/>
    <property type="match status" value="1"/>
</dbReference>
<dbReference type="Gene3D" id="3.40.50.880">
    <property type="match status" value="1"/>
</dbReference>
<feature type="binding site" evidence="10 12">
    <location>
        <begin position="134"/>
        <end position="135"/>
    </location>
    <ligand>
        <name>L-glutamine</name>
        <dbReference type="ChEBI" id="CHEBI:58359"/>
    </ligand>
</feature>
<organism evidence="13 14">
    <name type="scientific">Metallumcola ferriviriculae</name>
    <dbReference type="NCBI Taxonomy" id="3039180"/>
    <lineage>
        <taxon>Bacteria</taxon>
        <taxon>Bacillati</taxon>
        <taxon>Bacillota</taxon>
        <taxon>Clostridia</taxon>
        <taxon>Neomoorellales</taxon>
        <taxon>Desulfitibacteraceae</taxon>
        <taxon>Metallumcola</taxon>
    </lineage>
</organism>
<keyword evidence="5 10" id="KW-0456">Lyase</keyword>
<comment type="catalytic activity">
    <reaction evidence="6 10">
        <text>aldehydo-D-ribose 5-phosphate + D-glyceraldehyde 3-phosphate + L-glutamine = pyridoxal 5'-phosphate + L-glutamate + phosphate + 3 H2O + H(+)</text>
        <dbReference type="Rhea" id="RHEA:31507"/>
        <dbReference type="ChEBI" id="CHEBI:15377"/>
        <dbReference type="ChEBI" id="CHEBI:15378"/>
        <dbReference type="ChEBI" id="CHEBI:29985"/>
        <dbReference type="ChEBI" id="CHEBI:43474"/>
        <dbReference type="ChEBI" id="CHEBI:58273"/>
        <dbReference type="ChEBI" id="CHEBI:58359"/>
        <dbReference type="ChEBI" id="CHEBI:59776"/>
        <dbReference type="ChEBI" id="CHEBI:597326"/>
        <dbReference type="EC" id="4.3.3.6"/>
    </reaction>
</comment>
<dbReference type="EC" id="3.5.1.2" evidence="10"/>
<keyword evidence="14" id="KW-1185">Reference proteome</keyword>
<evidence type="ECO:0000256" key="9">
    <source>
        <dbReference type="ARBA" id="ARBA00064749"/>
    </source>
</evidence>
<dbReference type="InterPro" id="IPR029062">
    <property type="entry name" value="Class_I_gatase-like"/>
</dbReference>
<evidence type="ECO:0000256" key="8">
    <source>
        <dbReference type="ARBA" id="ARBA00054599"/>
    </source>
</evidence>
<dbReference type="GO" id="GO:0036381">
    <property type="term" value="F:pyridoxal 5'-phosphate synthase (glutamine hydrolysing) activity"/>
    <property type="evidence" value="ECO:0007669"/>
    <property type="project" value="UniProtKB-UniRule"/>
</dbReference>
<feature type="binding site" evidence="10 12">
    <location>
        <begin position="46"/>
        <end position="48"/>
    </location>
    <ligand>
        <name>L-glutamine</name>
        <dbReference type="ChEBI" id="CHEBI:58359"/>
    </ligand>
</feature>
<evidence type="ECO:0000256" key="12">
    <source>
        <dbReference type="PIRSR" id="PIRSR005639-2"/>
    </source>
</evidence>
<dbReference type="PANTHER" id="PTHR31559:SF0">
    <property type="entry name" value="PYRIDOXAL 5'-PHOSPHATE SYNTHASE SUBUNIT SNO1-RELATED"/>
    <property type="match status" value="1"/>
</dbReference>
<evidence type="ECO:0000313" key="14">
    <source>
        <dbReference type="Proteomes" id="UP001329915"/>
    </source>
</evidence>
<dbReference type="GO" id="GO:0006543">
    <property type="term" value="P:L-glutamine catabolic process"/>
    <property type="evidence" value="ECO:0007669"/>
    <property type="project" value="UniProtKB-UniRule"/>
</dbReference>
<comment type="subunit">
    <text evidence="9 10">In the presence of PdxS, forms a dodecamer of heterodimers. Only shows activity in the heterodimer.</text>
</comment>
<dbReference type="GO" id="GO:0008614">
    <property type="term" value="P:pyridoxine metabolic process"/>
    <property type="evidence" value="ECO:0007669"/>
    <property type="project" value="TreeGrafter"/>
</dbReference>
<dbReference type="RefSeq" id="WP_366923428.1">
    <property type="nucleotide sequence ID" value="NZ_CP121694.1"/>
</dbReference>
<dbReference type="HAMAP" id="MF_01615">
    <property type="entry name" value="PdxT"/>
    <property type="match status" value="1"/>
</dbReference>
<evidence type="ECO:0000256" key="7">
    <source>
        <dbReference type="ARBA" id="ARBA00049534"/>
    </source>
</evidence>
<dbReference type="PROSITE" id="PS01236">
    <property type="entry name" value="PDXT_SNO_1"/>
    <property type="match status" value="1"/>
</dbReference>
<dbReference type="EMBL" id="CP121694">
    <property type="protein sequence ID" value="WRO20535.1"/>
    <property type="molecule type" value="Genomic_DNA"/>
</dbReference>
<keyword evidence="4 10" id="KW-0315">Glutamine amidotransferase</keyword>
<dbReference type="NCBIfam" id="TIGR03800">
    <property type="entry name" value="PLP_synth_Pdx2"/>
    <property type="match status" value="1"/>
</dbReference>
<dbReference type="GO" id="GO:1903600">
    <property type="term" value="C:glutaminase complex"/>
    <property type="evidence" value="ECO:0007669"/>
    <property type="project" value="TreeGrafter"/>
</dbReference>
<evidence type="ECO:0000256" key="11">
    <source>
        <dbReference type="PIRSR" id="PIRSR005639-1"/>
    </source>
</evidence>
<dbReference type="PROSITE" id="PS51274">
    <property type="entry name" value="GATASE_COBBQ"/>
    <property type="match status" value="1"/>
</dbReference>
<dbReference type="Proteomes" id="UP001329915">
    <property type="component" value="Chromosome"/>
</dbReference>
<evidence type="ECO:0000256" key="10">
    <source>
        <dbReference type="HAMAP-Rule" id="MF_01615"/>
    </source>
</evidence>
<keyword evidence="2 10" id="KW-0378">Hydrolase</keyword>
<proteinExistence type="inferred from homology"/>
<comment type="catalytic activity">
    <reaction evidence="7 10">
        <text>L-glutamine + H2O = L-glutamate + NH4(+)</text>
        <dbReference type="Rhea" id="RHEA:15889"/>
        <dbReference type="ChEBI" id="CHEBI:15377"/>
        <dbReference type="ChEBI" id="CHEBI:28938"/>
        <dbReference type="ChEBI" id="CHEBI:29985"/>
        <dbReference type="ChEBI" id="CHEBI:58359"/>
        <dbReference type="EC" id="3.5.1.2"/>
    </reaction>
</comment>
<evidence type="ECO:0000256" key="4">
    <source>
        <dbReference type="ARBA" id="ARBA00022962"/>
    </source>
</evidence>
<evidence type="ECO:0000256" key="2">
    <source>
        <dbReference type="ARBA" id="ARBA00022801"/>
    </source>
</evidence>
<evidence type="ECO:0000256" key="3">
    <source>
        <dbReference type="ARBA" id="ARBA00022898"/>
    </source>
</evidence>
<dbReference type="PROSITE" id="PS51130">
    <property type="entry name" value="PDXT_SNO_2"/>
    <property type="match status" value="1"/>
</dbReference>
<dbReference type="GO" id="GO:0042823">
    <property type="term" value="P:pyridoxal phosphate biosynthetic process"/>
    <property type="evidence" value="ECO:0007669"/>
    <property type="project" value="UniProtKB-UniRule"/>
</dbReference>
<feature type="active site" description="Nucleophile" evidence="10 11">
    <location>
        <position position="78"/>
    </location>
</feature>
<dbReference type="PROSITE" id="PS51273">
    <property type="entry name" value="GATASE_TYPE_1"/>
    <property type="match status" value="1"/>
</dbReference>